<dbReference type="PANTHER" id="PTHR46733:SF4">
    <property type="entry name" value="HEAT SHOCK PROTEIN 21, CHLOROPLASTIC"/>
    <property type="match status" value="1"/>
</dbReference>
<evidence type="ECO:0000256" key="1">
    <source>
        <dbReference type="ARBA" id="ARBA00023016"/>
    </source>
</evidence>
<dbReference type="CDD" id="cd06464">
    <property type="entry name" value="ACD_sHsps-like"/>
    <property type="match status" value="1"/>
</dbReference>
<reference evidence="5 6" key="1">
    <citation type="journal article" date="2011" name="J. Bacteriol.">
        <title>Genome sequence of the verrucomicrobium Opitutus terrae PB90-1, an abundant inhabitant of rice paddy soil ecosystems.</title>
        <authorList>
            <person name="van Passel M.W."/>
            <person name="Kant R."/>
            <person name="Palva A."/>
            <person name="Copeland A."/>
            <person name="Lucas S."/>
            <person name="Lapidus A."/>
            <person name="Glavina del Rio T."/>
            <person name="Pitluck S."/>
            <person name="Goltsman E."/>
            <person name="Clum A."/>
            <person name="Sun H."/>
            <person name="Schmutz J."/>
            <person name="Larimer F.W."/>
            <person name="Land M.L."/>
            <person name="Hauser L."/>
            <person name="Kyrpides N."/>
            <person name="Mikhailova N."/>
            <person name="Richardson P.P."/>
            <person name="Janssen P.H."/>
            <person name="de Vos W.M."/>
            <person name="Smidt H."/>
        </authorList>
    </citation>
    <scope>NUCLEOTIDE SEQUENCE [LARGE SCALE GENOMIC DNA]</scope>
    <source>
        <strain evidence="6">DSM 11246 / JCM 15787 / PB90-1</strain>
    </source>
</reference>
<dbReference type="EMBL" id="CP001032">
    <property type="protein sequence ID" value="ACB74213.1"/>
    <property type="molecule type" value="Genomic_DNA"/>
</dbReference>
<dbReference type="KEGG" id="ote:Oter_0925"/>
<dbReference type="InterPro" id="IPR044587">
    <property type="entry name" value="HSP21-like"/>
</dbReference>
<protein>
    <submittedName>
        <fullName evidence="5">Heat shock protein Hsp20</fullName>
    </submittedName>
</protein>
<evidence type="ECO:0000313" key="6">
    <source>
        <dbReference type="Proteomes" id="UP000007013"/>
    </source>
</evidence>
<keyword evidence="6" id="KW-1185">Reference proteome</keyword>
<dbReference type="STRING" id="452637.Oter_0925"/>
<gene>
    <name evidence="5" type="ordered locus">Oter_0925</name>
</gene>
<dbReference type="SUPFAM" id="SSF49764">
    <property type="entry name" value="HSP20-like chaperones"/>
    <property type="match status" value="1"/>
</dbReference>
<evidence type="ECO:0000259" key="4">
    <source>
        <dbReference type="PROSITE" id="PS01031"/>
    </source>
</evidence>
<dbReference type="AlphaFoldDB" id="B1ZWT6"/>
<accession>B1ZWT6</accession>
<evidence type="ECO:0000256" key="3">
    <source>
        <dbReference type="RuleBase" id="RU003616"/>
    </source>
</evidence>
<dbReference type="HOGENOM" id="CLU_046737_9_3_0"/>
<dbReference type="Pfam" id="PF00011">
    <property type="entry name" value="HSP20"/>
    <property type="match status" value="1"/>
</dbReference>
<dbReference type="Proteomes" id="UP000007013">
    <property type="component" value="Chromosome"/>
</dbReference>
<sequence>MALINSLIPTFGRTLARRESTADQNLGPTVKPLYEIKETDDAFGVTVYLPGVAKDGLEITADAAELRIVGRRTWQQPEGWTALYRESSNAAYELVLTHDNAIDADRIAAELRDGVLRVSLPKAEAVKPRKIAVT</sequence>
<feature type="domain" description="SHSP" evidence="4">
    <location>
        <begin position="24"/>
        <end position="134"/>
    </location>
</feature>
<dbReference type="eggNOG" id="COG0071">
    <property type="taxonomic scope" value="Bacteria"/>
</dbReference>
<dbReference type="PANTHER" id="PTHR46733">
    <property type="entry name" value="26.5 KDA HEAT SHOCK PROTEIN, MITOCHONDRIAL"/>
    <property type="match status" value="1"/>
</dbReference>
<comment type="similarity">
    <text evidence="2 3">Belongs to the small heat shock protein (HSP20) family.</text>
</comment>
<dbReference type="OrthoDB" id="9788892at2"/>
<dbReference type="RefSeq" id="WP_012373751.1">
    <property type="nucleotide sequence ID" value="NC_010571.1"/>
</dbReference>
<evidence type="ECO:0000313" key="5">
    <source>
        <dbReference type="EMBL" id="ACB74213.1"/>
    </source>
</evidence>
<dbReference type="Gene3D" id="2.60.40.790">
    <property type="match status" value="1"/>
</dbReference>
<evidence type="ECO:0000256" key="2">
    <source>
        <dbReference type="PROSITE-ProRule" id="PRU00285"/>
    </source>
</evidence>
<keyword evidence="1 5" id="KW-0346">Stress response</keyword>
<organism evidence="5 6">
    <name type="scientific">Opitutus terrae (strain DSM 11246 / JCM 15787 / PB90-1)</name>
    <dbReference type="NCBI Taxonomy" id="452637"/>
    <lineage>
        <taxon>Bacteria</taxon>
        <taxon>Pseudomonadati</taxon>
        <taxon>Verrucomicrobiota</taxon>
        <taxon>Opitutia</taxon>
        <taxon>Opitutales</taxon>
        <taxon>Opitutaceae</taxon>
        <taxon>Opitutus</taxon>
    </lineage>
</organism>
<proteinExistence type="inferred from homology"/>
<name>B1ZWT6_OPITP</name>
<dbReference type="InterPro" id="IPR002068">
    <property type="entry name" value="A-crystallin/Hsp20_dom"/>
</dbReference>
<dbReference type="InterPro" id="IPR008978">
    <property type="entry name" value="HSP20-like_chaperone"/>
</dbReference>
<dbReference type="GO" id="GO:0009408">
    <property type="term" value="P:response to heat"/>
    <property type="evidence" value="ECO:0007669"/>
    <property type="project" value="InterPro"/>
</dbReference>
<dbReference type="PROSITE" id="PS01031">
    <property type="entry name" value="SHSP"/>
    <property type="match status" value="1"/>
</dbReference>